<dbReference type="PROSITE" id="PS00022">
    <property type="entry name" value="EGF_1"/>
    <property type="match status" value="1"/>
</dbReference>
<evidence type="ECO:0000259" key="7">
    <source>
        <dbReference type="PROSITE" id="PS50026"/>
    </source>
</evidence>
<evidence type="ECO:0000256" key="6">
    <source>
        <dbReference type="SAM" id="Phobius"/>
    </source>
</evidence>
<dbReference type="SUPFAM" id="SSF57196">
    <property type="entry name" value="EGF/Laminin"/>
    <property type="match status" value="1"/>
</dbReference>
<comment type="caution">
    <text evidence="4">Lacks conserved residue(s) required for the propagation of feature annotation.</text>
</comment>
<evidence type="ECO:0000256" key="4">
    <source>
        <dbReference type="PROSITE-ProRule" id="PRU00076"/>
    </source>
</evidence>
<dbReference type="CDD" id="cd00054">
    <property type="entry name" value="EGF_CA"/>
    <property type="match status" value="1"/>
</dbReference>
<dbReference type="InterPro" id="IPR000742">
    <property type="entry name" value="EGF"/>
</dbReference>
<feature type="disulfide bond" evidence="4">
    <location>
        <begin position="38"/>
        <end position="47"/>
    </location>
</feature>
<organism evidence="8 9">
    <name type="scientific">Taxus chinensis</name>
    <name type="common">Chinese yew</name>
    <name type="synonym">Taxus wallichiana var. chinensis</name>
    <dbReference type="NCBI Taxonomy" id="29808"/>
    <lineage>
        <taxon>Eukaryota</taxon>
        <taxon>Viridiplantae</taxon>
        <taxon>Streptophyta</taxon>
        <taxon>Embryophyta</taxon>
        <taxon>Tracheophyta</taxon>
        <taxon>Spermatophyta</taxon>
        <taxon>Pinopsida</taxon>
        <taxon>Pinidae</taxon>
        <taxon>Conifers II</taxon>
        <taxon>Cupressales</taxon>
        <taxon>Taxaceae</taxon>
        <taxon>Taxus</taxon>
    </lineage>
</organism>
<evidence type="ECO:0000313" key="9">
    <source>
        <dbReference type="Proteomes" id="UP000824469"/>
    </source>
</evidence>
<evidence type="ECO:0000256" key="2">
    <source>
        <dbReference type="ARBA" id="ARBA00022737"/>
    </source>
</evidence>
<evidence type="ECO:0000256" key="1">
    <source>
        <dbReference type="ARBA" id="ARBA00022536"/>
    </source>
</evidence>
<feature type="disulfide bond" evidence="4">
    <location>
        <begin position="19"/>
        <end position="36"/>
    </location>
</feature>
<evidence type="ECO:0000313" key="8">
    <source>
        <dbReference type="EMBL" id="KAH9308320.1"/>
    </source>
</evidence>
<keyword evidence="2" id="KW-0677">Repeat</keyword>
<keyword evidence="6" id="KW-1133">Transmembrane helix</keyword>
<keyword evidence="6" id="KW-0472">Membrane</keyword>
<comment type="caution">
    <text evidence="8">The sequence shown here is derived from an EMBL/GenBank/DDBJ whole genome shotgun (WGS) entry which is preliminary data.</text>
</comment>
<keyword evidence="1 4" id="KW-0245">EGF-like domain</keyword>
<dbReference type="PANTHER" id="PTHR24049">
    <property type="entry name" value="CRUMBS FAMILY MEMBER"/>
    <property type="match status" value="1"/>
</dbReference>
<feature type="region of interest" description="Disordered" evidence="5">
    <location>
        <begin position="185"/>
        <end position="205"/>
    </location>
</feature>
<feature type="domain" description="EGF-like" evidence="7">
    <location>
        <begin position="50"/>
        <end position="85"/>
    </location>
</feature>
<dbReference type="Pfam" id="PF00008">
    <property type="entry name" value="EGF"/>
    <property type="match status" value="1"/>
</dbReference>
<keyword evidence="6" id="KW-0812">Transmembrane</keyword>
<dbReference type="SMART" id="SM00181">
    <property type="entry name" value="EGF"/>
    <property type="match status" value="2"/>
</dbReference>
<feature type="domain" description="EGF-like" evidence="7">
    <location>
        <begin position="7"/>
        <end position="48"/>
    </location>
</feature>
<reference evidence="8 9" key="1">
    <citation type="journal article" date="2021" name="Nat. Plants">
        <title>The Taxus genome provides insights into paclitaxel biosynthesis.</title>
        <authorList>
            <person name="Xiong X."/>
            <person name="Gou J."/>
            <person name="Liao Q."/>
            <person name="Li Y."/>
            <person name="Zhou Q."/>
            <person name="Bi G."/>
            <person name="Li C."/>
            <person name="Du R."/>
            <person name="Wang X."/>
            <person name="Sun T."/>
            <person name="Guo L."/>
            <person name="Liang H."/>
            <person name="Lu P."/>
            <person name="Wu Y."/>
            <person name="Zhang Z."/>
            <person name="Ro D.K."/>
            <person name="Shang Y."/>
            <person name="Huang S."/>
            <person name="Yan J."/>
        </authorList>
    </citation>
    <scope>NUCLEOTIDE SEQUENCE [LARGE SCALE GENOMIC DNA]</scope>
    <source>
        <strain evidence="8">Ta-2019</strain>
    </source>
</reference>
<dbReference type="PROSITE" id="PS01186">
    <property type="entry name" value="EGF_2"/>
    <property type="match status" value="1"/>
</dbReference>
<proteinExistence type="predicted"/>
<name>A0AA38FQF8_TAXCH</name>
<evidence type="ECO:0000256" key="5">
    <source>
        <dbReference type="SAM" id="MobiDB-lite"/>
    </source>
</evidence>
<keyword evidence="9" id="KW-1185">Reference proteome</keyword>
<dbReference type="Proteomes" id="UP000824469">
    <property type="component" value="Unassembled WGS sequence"/>
</dbReference>
<gene>
    <name evidence="8" type="ORF">KI387_036231</name>
</gene>
<keyword evidence="3 4" id="KW-1015">Disulfide bond</keyword>
<dbReference type="InterPro" id="IPR051022">
    <property type="entry name" value="Notch_Cell-Fate_Det"/>
</dbReference>
<dbReference type="Gene3D" id="2.10.25.10">
    <property type="entry name" value="Laminin"/>
    <property type="match status" value="1"/>
</dbReference>
<dbReference type="PROSITE" id="PS50026">
    <property type="entry name" value="EGF_3"/>
    <property type="match status" value="2"/>
</dbReference>
<accession>A0AA38FQF8</accession>
<dbReference type="AlphaFoldDB" id="A0AA38FQF8"/>
<sequence length="205" mass="23015">GKFCDEEQVMCDGTNSFWCEHGGVCEEIIQGENYTCKCSPGYIGEHCQHSGTPCGNIFCFHQAECIEENSWCACPPHWRGSVDCSLPTQIEHTLNDATPSFVTTNYRGGGNEWLVPFVSVVIVVGVLGSVISWTKRIYYKKRKADATKFQQLSQRVEFVVDTVRSFIRSFIKIMSKSTEQCDNVVGSQDKIRSKAPVPSEEDLHE</sequence>
<protein>
    <recommendedName>
        <fullName evidence="7">EGF-like domain-containing protein</fullName>
    </recommendedName>
</protein>
<dbReference type="EMBL" id="JAHRHJ020000007">
    <property type="protein sequence ID" value="KAH9308320.1"/>
    <property type="molecule type" value="Genomic_DNA"/>
</dbReference>
<evidence type="ECO:0000256" key="3">
    <source>
        <dbReference type="ARBA" id="ARBA00023157"/>
    </source>
</evidence>
<feature type="transmembrane region" description="Helical" evidence="6">
    <location>
        <begin position="113"/>
        <end position="133"/>
    </location>
</feature>
<feature type="non-terminal residue" evidence="8">
    <location>
        <position position="205"/>
    </location>
</feature>